<organism evidence="2 3">
    <name type="scientific">Candidatus Uhrbacteria bacterium RIFCSPHIGHO2_12_FULL_60_25</name>
    <dbReference type="NCBI Taxonomy" id="1802399"/>
    <lineage>
        <taxon>Bacteria</taxon>
        <taxon>Candidatus Uhriibacteriota</taxon>
    </lineage>
</organism>
<accession>A0A1F7UK18</accession>
<dbReference type="Proteomes" id="UP000176603">
    <property type="component" value="Unassembled WGS sequence"/>
</dbReference>
<proteinExistence type="predicted"/>
<dbReference type="STRING" id="1802399.A3E39_01590"/>
<evidence type="ECO:0000313" key="3">
    <source>
        <dbReference type="Proteomes" id="UP000176603"/>
    </source>
</evidence>
<evidence type="ECO:0000313" key="2">
    <source>
        <dbReference type="EMBL" id="OGL78609.1"/>
    </source>
</evidence>
<comment type="caution">
    <text evidence="2">The sequence shown here is derived from an EMBL/GenBank/DDBJ whole genome shotgun (WGS) entry which is preliminary data.</text>
</comment>
<feature type="region of interest" description="Disordered" evidence="1">
    <location>
        <begin position="1"/>
        <end position="71"/>
    </location>
</feature>
<reference evidence="2 3" key="1">
    <citation type="journal article" date="2016" name="Nat. Commun.">
        <title>Thousands of microbial genomes shed light on interconnected biogeochemical processes in an aquifer system.</title>
        <authorList>
            <person name="Anantharaman K."/>
            <person name="Brown C.T."/>
            <person name="Hug L.A."/>
            <person name="Sharon I."/>
            <person name="Castelle C.J."/>
            <person name="Probst A.J."/>
            <person name="Thomas B.C."/>
            <person name="Singh A."/>
            <person name="Wilkins M.J."/>
            <person name="Karaoz U."/>
            <person name="Brodie E.L."/>
            <person name="Williams K.H."/>
            <person name="Hubbard S.S."/>
            <person name="Banfield J.F."/>
        </authorList>
    </citation>
    <scope>NUCLEOTIDE SEQUENCE [LARGE SCALE GENOMIC DNA]</scope>
</reference>
<dbReference type="AlphaFoldDB" id="A0A1F7UK18"/>
<dbReference type="EMBL" id="MGEH01000027">
    <property type="protein sequence ID" value="OGL78609.1"/>
    <property type="molecule type" value="Genomic_DNA"/>
</dbReference>
<protein>
    <submittedName>
        <fullName evidence="2">Uncharacterized protein</fullName>
    </submittedName>
</protein>
<gene>
    <name evidence="2" type="ORF">A3E39_01590</name>
</gene>
<evidence type="ECO:0000256" key="1">
    <source>
        <dbReference type="SAM" id="MobiDB-lite"/>
    </source>
</evidence>
<name>A0A1F7UK18_9BACT</name>
<sequence>MQQILRNEHLDEHPPPSYRGKPVSNRPAALTTPAPGSQPALSEVEGSPVPGDGDIASIPDPGGSAENAPLT</sequence>
<feature type="compositionally biased region" description="Basic and acidic residues" evidence="1">
    <location>
        <begin position="1"/>
        <end position="14"/>
    </location>
</feature>